<feature type="compositionally biased region" description="Polar residues" evidence="1">
    <location>
        <begin position="333"/>
        <end position="356"/>
    </location>
</feature>
<name>A0A2I0JW68_PUNGR</name>
<protein>
    <recommendedName>
        <fullName evidence="3">Retrovirus-related Pol polyprotein from transposon TNT 1-94-like beta-barrel domain-containing protein</fullName>
    </recommendedName>
</protein>
<evidence type="ECO:0000259" key="3">
    <source>
        <dbReference type="Pfam" id="PF22936"/>
    </source>
</evidence>
<evidence type="ECO:0000313" key="4">
    <source>
        <dbReference type="EMBL" id="PKI60120.1"/>
    </source>
</evidence>
<dbReference type="Pfam" id="PF22936">
    <property type="entry name" value="Pol_BBD"/>
    <property type="match status" value="1"/>
</dbReference>
<reference evidence="4 5" key="1">
    <citation type="submission" date="2017-11" db="EMBL/GenBank/DDBJ databases">
        <title>De-novo sequencing of pomegranate (Punica granatum L.) genome.</title>
        <authorList>
            <person name="Akparov Z."/>
            <person name="Amiraslanov A."/>
            <person name="Hajiyeva S."/>
            <person name="Abbasov M."/>
            <person name="Kaur K."/>
            <person name="Hamwieh A."/>
            <person name="Solovyev V."/>
            <person name="Salamov A."/>
            <person name="Braich B."/>
            <person name="Kosarev P."/>
            <person name="Mahmoud A."/>
            <person name="Hajiyev E."/>
            <person name="Babayeva S."/>
            <person name="Izzatullayeva V."/>
            <person name="Mammadov A."/>
            <person name="Mammadov A."/>
            <person name="Sharifova S."/>
            <person name="Ojaghi J."/>
            <person name="Eynullazada K."/>
            <person name="Bayramov B."/>
            <person name="Abdulazimova A."/>
            <person name="Shahmuradov I."/>
        </authorList>
    </citation>
    <scope>NUCLEOTIDE SEQUENCE [LARGE SCALE GENOMIC DNA]</scope>
    <source>
        <strain evidence="5">cv. AG2017</strain>
        <tissue evidence="4">Leaf</tissue>
    </source>
</reference>
<dbReference type="Proteomes" id="UP000233551">
    <property type="component" value="Unassembled WGS sequence"/>
</dbReference>
<accession>A0A2I0JW68</accession>
<evidence type="ECO:0000256" key="2">
    <source>
        <dbReference type="SAM" id="Phobius"/>
    </source>
</evidence>
<feature type="compositionally biased region" description="Low complexity" evidence="1">
    <location>
        <begin position="357"/>
        <end position="375"/>
    </location>
</feature>
<keyword evidence="5" id="KW-1185">Reference proteome</keyword>
<feature type="region of interest" description="Disordered" evidence="1">
    <location>
        <begin position="301"/>
        <end position="381"/>
    </location>
</feature>
<keyword evidence="2" id="KW-1133">Transmembrane helix</keyword>
<proteinExistence type="predicted"/>
<evidence type="ECO:0000313" key="5">
    <source>
        <dbReference type="Proteomes" id="UP000233551"/>
    </source>
</evidence>
<feature type="compositionally biased region" description="Polar residues" evidence="1">
    <location>
        <begin position="301"/>
        <end position="326"/>
    </location>
</feature>
<sequence length="413" mass="45465">MWDCLQTRFVERTRSRAVDIKILLSRVKLTDQGTDKYLRDLKHPILQRHCRHRLNPLEGVLFEGVAMLVVVVAVVVVAVEDAISGITTGHIRCLGVAVMVEEVDMAEEASTHFLWTELHHFSLWVRYQKSLAALNLNEPSSHDAYLDSGASSHMVNTEGILSHSTPYYGSDGVIVGDGSLLPVKSIGSMKIPALNTNLQLKDTLYVLGLGYNLVSIKRLCKDNNCHVIFTDSGFIVKDNNSGKMLLNSHTDGSLYPIPLPRPVALVATTHSPTTWHRRLGHPNKKNHHSLSRIEASTTLRSKLPSSQLVDNTSAQPTQNELAQSSHIHPVSAQPVSALSDSTQIDHVSPNGSNKFLSAQPIPAQSDSPQSQPVSSLGSPEPIPLRKYTCVNHKDLSIHSFRITYVVFINPSID</sequence>
<organism evidence="4 5">
    <name type="scientific">Punica granatum</name>
    <name type="common">Pomegranate</name>
    <dbReference type="NCBI Taxonomy" id="22663"/>
    <lineage>
        <taxon>Eukaryota</taxon>
        <taxon>Viridiplantae</taxon>
        <taxon>Streptophyta</taxon>
        <taxon>Embryophyta</taxon>
        <taxon>Tracheophyta</taxon>
        <taxon>Spermatophyta</taxon>
        <taxon>Magnoliopsida</taxon>
        <taxon>eudicotyledons</taxon>
        <taxon>Gunneridae</taxon>
        <taxon>Pentapetalae</taxon>
        <taxon>rosids</taxon>
        <taxon>malvids</taxon>
        <taxon>Myrtales</taxon>
        <taxon>Lythraceae</taxon>
        <taxon>Punica</taxon>
    </lineage>
</organism>
<dbReference type="AlphaFoldDB" id="A0A2I0JW68"/>
<dbReference type="EMBL" id="PGOL01001187">
    <property type="protein sequence ID" value="PKI60120.1"/>
    <property type="molecule type" value="Genomic_DNA"/>
</dbReference>
<feature type="domain" description="Retrovirus-related Pol polyprotein from transposon TNT 1-94-like beta-barrel" evidence="3">
    <location>
        <begin position="145"/>
        <end position="221"/>
    </location>
</feature>
<keyword evidence="2" id="KW-0472">Membrane</keyword>
<keyword evidence="2" id="KW-0812">Transmembrane</keyword>
<evidence type="ECO:0000256" key="1">
    <source>
        <dbReference type="SAM" id="MobiDB-lite"/>
    </source>
</evidence>
<dbReference type="InterPro" id="IPR054722">
    <property type="entry name" value="PolX-like_BBD"/>
</dbReference>
<comment type="caution">
    <text evidence="4">The sequence shown here is derived from an EMBL/GenBank/DDBJ whole genome shotgun (WGS) entry which is preliminary data.</text>
</comment>
<feature type="transmembrane region" description="Helical" evidence="2">
    <location>
        <begin position="60"/>
        <end position="79"/>
    </location>
</feature>
<dbReference type="STRING" id="22663.A0A2I0JW68"/>
<gene>
    <name evidence="4" type="ORF">CRG98_019464</name>
</gene>